<dbReference type="STRING" id="945553.A0A0D2NSU6"/>
<accession>A0A0D2NSU6</accession>
<dbReference type="EMBL" id="KN817553">
    <property type="protein sequence ID" value="KJA21954.1"/>
    <property type="molecule type" value="Genomic_DNA"/>
</dbReference>
<reference evidence="3" key="1">
    <citation type="submission" date="2014-04" db="EMBL/GenBank/DDBJ databases">
        <title>Evolutionary Origins and Diversification of the Mycorrhizal Mutualists.</title>
        <authorList>
            <consortium name="DOE Joint Genome Institute"/>
            <consortium name="Mycorrhizal Genomics Consortium"/>
            <person name="Kohler A."/>
            <person name="Kuo A."/>
            <person name="Nagy L.G."/>
            <person name="Floudas D."/>
            <person name="Copeland A."/>
            <person name="Barry K.W."/>
            <person name="Cichocki N."/>
            <person name="Veneault-Fourrey C."/>
            <person name="LaButti K."/>
            <person name="Lindquist E.A."/>
            <person name="Lipzen A."/>
            <person name="Lundell T."/>
            <person name="Morin E."/>
            <person name="Murat C."/>
            <person name="Riley R."/>
            <person name="Ohm R."/>
            <person name="Sun H."/>
            <person name="Tunlid A."/>
            <person name="Henrissat B."/>
            <person name="Grigoriev I.V."/>
            <person name="Hibbett D.S."/>
            <person name="Martin F."/>
        </authorList>
    </citation>
    <scope>NUCLEOTIDE SEQUENCE [LARGE SCALE GENOMIC DNA]</scope>
    <source>
        <strain evidence="3">FD-334 SS-4</strain>
    </source>
</reference>
<sequence>MASSSSSHASSISRAAGLASGPIMRDTSVARAADALASSEGPVAQNYFKAHATTQQENDVLKEANSDLSRQLTDLKLHVKYTKRSTPESGTPSASHSVLSTATYAQLFYSPTFPLEAFKHAKPTFAHDSVLRYANSDELVSKPTLGFTADIYHVFEDKYHSYIGMTSVSKEMRSKMSTAFSSALLRIRDHGLEIFDGVLPQGAPPAVLKDISYPRSSIPEITVLLGAFTDRVQQDGKLVEVTAYPDFPPLLFPPGRAGNMQDVFTNPFLFKPKASKKQQPLRSNGQYAHEDGRQLAATSGLIAWAAMVACFLLSDDVGWGGKGVGTTTGINYVSRHAEYRKLLIIGRHTSPHVIRIFRIWNDAVFPPSEVALQKRSATAAESDVDMDLPPAPLLNPKHKPTTTELLDMMSLPELAAAAPIRIIAPDSPTRADSPVISDDGMYMDSYTPSYSQPLEEWEYSGVGRVEDFESGSDVDVQVADSVKAVSHDSAESALRASTSHADADTLKATSDSVDSSGTHAPAANTLSSTGTILSNRSAVSSSARRRALASSRPAINPETASVPASVEAPQEPQAAAVADPIQLDVPGAVGRRSNRAKSGAHSETAEDNVQPGPALRRTSARVRKTVDEVTPAPVAKGTKGRKASGQGKRTV</sequence>
<evidence type="ECO:0000313" key="2">
    <source>
        <dbReference type="EMBL" id="KJA21954.1"/>
    </source>
</evidence>
<keyword evidence="3" id="KW-1185">Reference proteome</keyword>
<evidence type="ECO:0000313" key="3">
    <source>
        <dbReference type="Proteomes" id="UP000054270"/>
    </source>
</evidence>
<evidence type="ECO:0000256" key="1">
    <source>
        <dbReference type="SAM" id="MobiDB-lite"/>
    </source>
</evidence>
<dbReference type="Proteomes" id="UP000054270">
    <property type="component" value="Unassembled WGS sequence"/>
</dbReference>
<feature type="compositionally biased region" description="Low complexity" evidence="1">
    <location>
        <begin position="534"/>
        <end position="554"/>
    </location>
</feature>
<dbReference type="OMA" id="TILHLEF"/>
<gene>
    <name evidence="2" type="ORF">HYPSUDRAFT_202451</name>
</gene>
<dbReference type="AlphaFoldDB" id="A0A0D2NSU6"/>
<name>A0A0D2NSU6_HYPSF</name>
<dbReference type="OrthoDB" id="3231188at2759"/>
<feature type="compositionally biased region" description="Polar residues" evidence="1">
    <location>
        <begin position="507"/>
        <end position="533"/>
    </location>
</feature>
<feature type="compositionally biased region" description="Low complexity" evidence="1">
    <location>
        <begin position="566"/>
        <end position="578"/>
    </location>
</feature>
<organism evidence="2 3">
    <name type="scientific">Hypholoma sublateritium (strain FD-334 SS-4)</name>
    <dbReference type="NCBI Taxonomy" id="945553"/>
    <lineage>
        <taxon>Eukaryota</taxon>
        <taxon>Fungi</taxon>
        <taxon>Dikarya</taxon>
        <taxon>Basidiomycota</taxon>
        <taxon>Agaricomycotina</taxon>
        <taxon>Agaricomycetes</taxon>
        <taxon>Agaricomycetidae</taxon>
        <taxon>Agaricales</taxon>
        <taxon>Agaricineae</taxon>
        <taxon>Strophariaceae</taxon>
        <taxon>Hypholoma</taxon>
    </lineage>
</organism>
<feature type="region of interest" description="Disordered" evidence="1">
    <location>
        <begin position="490"/>
        <end position="651"/>
    </location>
</feature>
<protein>
    <submittedName>
        <fullName evidence="2">Uncharacterized protein</fullName>
    </submittedName>
</protein>
<proteinExistence type="predicted"/>